<protein>
    <submittedName>
        <fullName evidence="3">Uncharacterized protein</fullName>
    </submittedName>
</protein>
<accession>A0A5C6ATW4</accession>
<dbReference type="EMBL" id="SJPM01000001">
    <property type="protein sequence ID" value="TWU03435.1"/>
    <property type="molecule type" value="Genomic_DNA"/>
</dbReference>
<comment type="caution">
    <text evidence="3">The sequence shown here is derived from an EMBL/GenBank/DDBJ whole genome shotgun (WGS) entry which is preliminary data.</text>
</comment>
<feature type="region of interest" description="Disordered" evidence="1">
    <location>
        <begin position="29"/>
        <end position="49"/>
    </location>
</feature>
<evidence type="ECO:0000256" key="2">
    <source>
        <dbReference type="SAM" id="SignalP"/>
    </source>
</evidence>
<proteinExistence type="predicted"/>
<sequence precursor="true">MSSNIKRISMLAAFAALTLVAAEDAQAQCSRGGRGGGSPGDTSLATGSFTPLNSFASSSNNFASQRQLAYQQQSLAQQRQLIAMRQQQMQQAAVARYEQQQSIQAMRLARAEAKRVKRADRIAALKAKRAAELEGELSGNESGVMLASTVRETYPFE</sequence>
<dbReference type="AlphaFoldDB" id="A0A5C6ATW4"/>
<dbReference type="Proteomes" id="UP000316213">
    <property type="component" value="Unassembled WGS sequence"/>
</dbReference>
<keyword evidence="4" id="KW-1185">Reference proteome</keyword>
<organism evidence="3 4">
    <name type="scientific">Neorhodopirellula pilleata</name>
    <dbReference type="NCBI Taxonomy" id="2714738"/>
    <lineage>
        <taxon>Bacteria</taxon>
        <taxon>Pseudomonadati</taxon>
        <taxon>Planctomycetota</taxon>
        <taxon>Planctomycetia</taxon>
        <taxon>Pirellulales</taxon>
        <taxon>Pirellulaceae</taxon>
        <taxon>Neorhodopirellula</taxon>
    </lineage>
</organism>
<evidence type="ECO:0000313" key="3">
    <source>
        <dbReference type="EMBL" id="TWU03435.1"/>
    </source>
</evidence>
<feature type="chain" id="PRO_5022925837" evidence="2">
    <location>
        <begin position="22"/>
        <end position="157"/>
    </location>
</feature>
<keyword evidence="2" id="KW-0732">Signal</keyword>
<evidence type="ECO:0000313" key="4">
    <source>
        <dbReference type="Proteomes" id="UP000316213"/>
    </source>
</evidence>
<feature type="signal peptide" evidence="2">
    <location>
        <begin position="1"/>
        <end position="21"/>
    </location>
</feature>
<name>A0A5C6ATW4_9BACT</name>
<dbReference type="RefSeq" id="WP_146575959.1">
    <property type="nucleotide sequence ID" value="NZ_SJPM01000001.1"/>
</dbReference>
<evidence type="ECO:0000256" key="1">
    <source>
        <dbReference type="SAM" id="MobiDB-lite"/>
    </source>
</evidence>
<gene>
    <name evidence="3" type="ORF">Pla100_03560</name>
</gene>
<reference evidence="3 4" key="1">
    <citation type="submission" date="2019-02" db="EMBL/GenBank/DDBJ databases">
        <title>Deep-cultivation of Planctomycetes and their phenomic and genomic characterization uncovers novel biology.</title>
        <authorList>
            <person name="Wiegand S."/>
            <person name="Jogler M."/>
            <person name="Boedeker C."/>
            <person name="Pinto D."/>
            <person name="Vollmers J."/>
            <person name="Rivas-Marin E."/>
            <person name="Kohn T."/>
            <person name="Peeters S.H."/>
            <person name="Heuer A."/>
            <person name="Rast P."/>
            <person name="Oberbeckmann S."/>
            <person name="Bunk B."/>
            <person name="Jeske O."/>
            <person name="Meyerdierks A."/>
            <person name="Storesund J.E."/>
            <person name="Kallscheuer N."/>
            <person name="Luecker S."/>
            <person name="Lage O.M."/>
            <person name="Pohl T."/>
            <person name="Merkel B.J."/>
            <person name="Hornburger P."/>
            <person name="Mueller R.-W."/>
            <person name="Bruemmer F."/>
            <person name="Labrenz M."/>
            <person name="Spormann A.M."/>
            <person name="Op Den Camp H."/>
            <person name="Overmann J."/>
            <person name="Amann R."/>
            <person name="Jetten M.S.M."/>
            <person name="Mascher T."/>
            <person name="Medema M.H."/>
            <person name="Devos D.P."/>
            <person name="Kaster A.-K."/>
            <person name="Ovreas L."/>
            <person name="Rohde M."/>
            <person name="Galperin M.Y."/>
            <person name="Jogler C."/>
        </authorList>
    </citation>
    <scope>NUCLEOTIDE SEQUENCE [LARGE SCALE GENOMIC DNA]</scope>
    <source>
        <strain evidence="3 4">Pla100</strain>
    </source>
</reference>